<dbReference type="STRING" id="329884.A0A4U0X8U8"/>
<dbReference type="AlphaFoldDB" id="A0A4U0X8U8"/>
<proteinExistence type="predicted"/>
<gene>
    <name evidence="2" type="ORF">B0A55_05215</name>
</gene>
<sequence>MQGKTDWESAETWQRVVASIIATGVKLDLKAMATAYGCTYDTLENRFRKIKKLAATLKEEVDSGERGDVALWPISKASPSKKGGSGIKKEQVESNASSFAEEMDKMNMDSFVQDDYTYTGGDLFDGGL</sequence>
<keyword evidence="3" id="KW-1185">Reference proteome</keyword>
<dbReference type="EMBL" id="NAJQ01000284">
    <property type="protein sequence ID" value="TKA73010.1"/>
    <property type="molecule type" value="Genomic_DNA"/>
</dbReference>
<dbReference type="OrthoDB" id="4828117at2759"/>
<evidence type="ECO:0000313" key="3">
    <source>
        <dbReference type="Proteomes" id="UP000309340"/>
    </source>
</evidence>
<comment type="caution">
    <text evidence="2">The sequence shown here is derived from an EMBL/GenBank/DDBJ whole genome shotgun (WGS) entry which is preliminary data.</text>
</comment>
<organism evidence="2 3">
    <name type="scientific">Friedmanniomyces simplex</name>
    <dbReference type="NCBI Taxonomy" id="329884"/>
    <lineage>
        <taxon>Eukaryota</taxon>
        <taxon>Fungi</taxon>
        <taxon>Dikarya</taxon>
        <taxon>Ascomycota</taxon>
        <taxon>Pezizomycotina</taxon>
        <taxon>Dothideomycetes</taxon>
        <taxon>Dothideomycetidae</taxon>
        <taxon>Mycosphaerellales</taxon>
        <taxon>Teratosphaeriaceae</taxon>
        <taxon>Friedmanniomyces</taxon>
    </lineage>
</organism>
<feature type="region of interest" description="Disordered" evidence="1">
    <location>
        <begin position="75"/>
        <end position="99"/>
    </location>
</feature>
<evidence type="ECO:0000313" key="2">
    <source>
        <dbReference type="EMBL" id="TKA73010.1"/>
    </source>
</evidence>
<name>A0A4U0X8U8_9PEZI</name>
<dbReference type="Proteomes" id="UP000309340">
    <property type="component" value="Unassembled WGS sequence"/>
</dbReference>
<accession>A0A4U0X8U8</accession>
<evidence type="ECO:0000256" key="1">
    <source>
        <dbReference type="SAM" id="MobiDB-lite"/>
    </source>
</evidence>
<protein>
    <submittedName>
        <fullName evidence="2">Uncharacterized protein</fullName>
    </submittedName>
</protein>
<reference evidence="2 3" key="1">
    <citation type="submission" date="2017-03" db="EMBL/GenBank/DDBJ databases">
        <title>Genomes of endolithic fungi from Antarctica.</title>
        <authorList>
            <person name="Coleine C."/>
            <person name="Masonjones S."/>
            <person name="Stajich J.E."/>
        </authorList>
    </citation>
    <scope>NUCLEOTIDE SEQUENCE [LARGE SCALE GENOMIC DNA]</scope>
    <source>
        <strain evidence="2 3">CCFEE 5184</strain>
    </source>
</reference>